<reference evidence="2 3" key="1">
    <citation type="journal article" date="2014" name="BMC Genomics">
        <title>Oil accumulation mechanisms of the oleaginous microalga Chlorella protothecoides revealed through its genome, transcriptomes, and proteomes.</title>
        <authorList>
            <person name="Gao C."/>
            <person name="Wang Y."/>
            <person name="Shen Y."/>
            <person name="Yan D."/>
            <person name="He X."/>
            <person name="Dai J."/>
            <person name="Wu Q."/>
        </authorList>
    </citation>
    <scope>NUCLEOTIDE SEQUENCE [LARGE SCALE GENOMIC DNA]</scope>
    <source>
        <strain evidence="2 3">0710</strain>
    </source>
</reference>
<gene>
    <name evidence="2" type="ORF">F751_5164</name>
</gene>
<evidence type="ECO:0000313" key="3">
    <source>
        <dbReference type="Proteomes" id="UP000028924"/>
    </source>
</evidence>
<feature type="region of interest" description="Disordered" evidence="1">
    <location>
        <begin position="1"/>
        <end position="35"/>
    </location>
</feature>
<name>A0A087SQP9_AUXPR</name>
<protein>
    <submittedName>
        <fullName evidence="2">Uncharacterized protein</fullName>
    </submittedName>
</protein>
<dbReference type="EMBL" id="KL662162">
    <property type="protein sequence ID" value="KFM28053.1"/>
    <property type="molecule type" value="Genomic_DNA"/>
</dbReference>
<dbReference type="RefSeq" id="XP_011401065.1">
    <property type="nucleotide sequence ID" value="XM_011402763.1"/>
</dbReference>
<evidence type="ECO:0000313" key="2">
    <source>
        <dbReference type="EMBL" id="KFM28053.1"/>
    </source>
</evidence>
<feature type="compositionally biased region" description="Basic residues" evidence="1">
    <location>
        <begin position="52"/>
        <end position="61"/>
    </location>
</feature>
<keyword evidence="3" id="KW-1185">Reference proteome</keyword>
<dbReference type="Proteomes" id="UP000028924">
    <property type="component" value="Unassembled WGS sequence"/>
</dbReference>
<dbReference type="KEGG" id="apro:F751_5164"/>
<proteinExistence type="predicted"/>
<feature type="compositionally biased region" description="Low complexity" evidence="1">
    <location>
        <begin position="62"/>
        <end position="76"/>
    </location>
</feature>
<sequence>MLHPPDDIWVVPSSSKLSSSRNRPPAVGEPALPLPWDPSRRCRGRCCLAGRPGRKRLRRRASPLPARRAAPTRGGP</sequence>
<dbReference type="GeneID" id="23616555"/>
<dbReference type="AlphaFoldDB" id="A0A087SQP9"/>
<organism evidence="2 3">
    <name type="scientific">Auxenochlorella protothecoides</name>
    <name type="common">Green microalga</name>
    <name type="synonym">Chlorella protothecoides</name>
    <dbReference type="NCBI Taxonomy" id="3075"/>
    <lineage>
        <taxon>Eukaryota</taxon>
        <taxon>Viridiplantae</taxon>
        <taxon>Chlorophyta</taxon>
        <taxon>core chlorophytes</taxon>
        <taxon>Trebouxiophyceae</taxon>
        <taxon>Chlorellales</taxon>
        <taxon>Chlorellaceae</taxon>
        <taxon>Auxenochlorella</taxon>
    </lineage>
</organism>
<accession>A0A087SQP9</accession>
<feature type="region of interest" description="Disordered" evidence="1">
    <location>
        <begin position="51"/>
        <end position="76"/>
    </location>
</feature>
<evidence type="ECO:0000256" key="1">
    <source>
        <dbReference type="SAM" id="MobiDB-lite"/>
    </source>
</evidence>